<keyword evidence="3" id="KW-1185">Reference proteome</keyword>
<reference evidence="2 3" key="1">
    <citation type="submission" date="2010-08" db="EMBL/GenBank/DDBJ databases">
        <authorList>
            <person name="Weinstock G."/>
            <person name="Sodergren E."/>
            <person name="Clifton S."/>
            <person name="Fulton L."/>
            <person name="Fulton B."/>
            <person name="Courtney L."/>
            <person name="Fronick C."/>
            <person name="Harrison M."/>
            <person name="Strong C."/>
            <person name="Farmer C."/>
            <person name="Delahaunty K."/>
            <person name="Markovic C."/>
            <person name="Hall O."/>
            <person name="Minx P."/>
            <person name="Tomlinson C."/>
            <person name="Mitreva M."/>
            <person name="Hou S."/>
            <person name="Chen J."/>
            <person name="Wollam A."/>
            <person name="Pepin K.H."/>
            <person name="Johnson M."/>
            <person name="Bhonagiri V."/>
            <person name="Zhang X."/>
            <person name="Suruliraj S."/>
            <person name="Warren W."/>
            <person name="Chinwalla A."/>
            <person name="Mardis E.R."/>
            <person name="Wilson R.K."/>
        </authorList>
    </citation>
    <scope>NUCLEOTIDE SEQUENCE [LARGE SCALE GENOMIC DNA]</scope>
    <source>
        <strain evidence="2 3">F0399</strain>
    </source>
</reference>
<proteinExistence type="predicted"/>
<evidence type="ECO:0000313" key="3">
    <source>
        <dbReference type="Proteomes" id="UP000004633"/>
    </source>
</evidence>
<evidence type="ECO:0000313" key="2">
    <source>
        <dbReference type="EMBL" id="EFW30055.1"/>
    </source>
</evidence>
<feature type="compositionally biased region" description="Basic and acidic residues" evidence="1">
    <location>
        <begin position="637"/>
        <end position="649"/>
    </location>
</feature>
<feature type="compositionally biased region" description="Basic and acidic residues" evidence="1">
    <location>
        <begin position="586"/>
        <end position="596"/>
    </location>
</feature>
<accession>E7N190</accession>
<feature type="compositionally biased region" description="Polar residues" evidence="1">
    <location>
        <begin position="696"/>
        <end position="712"/>
    </location>
</feature>
<sequence length="810" mass="87222">MTSGADTNIIGSQGSGKKVNMEVGGNLNIESLQEKDDYREKNSSSGFNISASMSGGINTNDPDIAASYSKGKIHSNWKSITGQAGIYAGADGFDIHVKKNTDLKGSVIASEAASDKNTLSTGTLTFSDLENTASYKVSDKGVSFHAGGNVKPGDKGLLPEVHMPIHGSASSVTKSAVSPGTIEILRRSTQNLNGLSRDTKTVQNPLEKIFDKDKILEQQEAAELFGELANRAIGDIAERMHWKEGDPRKILLKGLTGGVMSKIARGSFGKGMTAGAVNELLIARLLSWQDAYGHPIIPTELLQGISYGAGTAIGGTQGAVIAQSGTKNNIFEHFETYLDEQKTQALLKAIEECGSDENAIYNKVDKKYINEVLARIGREPEDGYEFKVLVRTENGKKYLVIAEVMKSRIGEPGYEHTITGETYVLRTNGDIGEEPINWGALIDDDNQLTPLRYRGPFEGIFSSGIGSFYHDIRDFTSMVVHPGDTYDHLKAAVNLLRNDPNFWDTLRKSAKDSIEEGLRILHEGDSYQVGKLFGGIVGGGVSYLIPGVGFIKGANKVKRALDIAKDIEGVQKAEKVVKTAESAGQKAEKTLNKAGEKPVYTGNYGETAGKPIKEKPAGGTDESPISSTKAGEQTGKVLEDASVGRKAEESIQPEKTGDRVGESVKKEPVDGKAENPPKSEKVEESTGVKADKTAQTEKTGGSVSKDASSTTGELKGSKSVDDLLEDATPGRKTKGKSTQYIKKGGYEKAKEEFDALEKVEGSVKETDKGFTALLPDGRDVNVRNQSREGSPALEIYNPINKRHIKIRYEE</sequence>
<dbReference type="Pfam" id="PF13332">
    <property type="entry name" value="Fil_haemagg_2"/>
    <property type="match status" value="1"/>
</dbReference>
<gene>
    <name evidence="2" type="ORF">HMPREF9555_00743</name>
</gene>
<dbReference type="GO" id="GO:0003824">
    <property type="term" value="F:catalytic activity"/>
    <property type="evidence" value="ECO:0007669"/>
    <property type="project" value="UniProtKB-ARBA"/>
</dbReference>
<dbReference type="Proteomes" id="UP000004633">
    <property type="component" value="Unassembled WGS sequence"/>
</dbReference>
<evidence type="ECO:0000256" key="1">
    <source>
        <dbReference type="SAM" id="MobiDB-lite"/>
    </source>
</evidence>
<dbReference type="STRING" id="749551.HMPREF9555_00743"/>
<comment type="caution">
    <text evidence="2">The sequence shown here is derived from an EMBL/GenBank/DDBJ whole genome shotgun (WGS) entry which is preliminary data.</text>
</comment>
<feature type="region of interest" description="Disordered" evidence="1">
    <location>
        <begin position="580"/>
        <end position="747"/>
    </location>
</feature>
<organism evidence="2 3">
    <name type="scientific">Selenomonas artemidis F0399</name>
    <dbReference type="NCBI Taxonomy" id="749551"/>
    <lineage>
        <taxon>Bacteria</taxon>
        <taxon>Bacillati</taxon>
        <taxon>Bacillota</taxon>
        <taxon>Negativicutes</taxon>
        <taxon>Selenomonadales</taxon>
        <taxon>Selenomonadaceae</taxon>
        <taxon>Selenomonas</taxon>
    </lineage>
</organism>
<protein>
    <submittedName>
        <fullName evidence="2">Uncharacterized protein</fullName>
    </submittedName>
</protein>
<dbReference type="EMBL" id="AECV01000012">
    <property type="protein sequence ID" value="EFW30055.1"/>
    <property type="molecule type" value="Genomic_DNA"/>
</dbReference>
<dbReference type="AlphaFoldDB" id="E7N190"/>
<dbReference type="HOGENOM" id="CLU_348111_0_0_9"/>
<dbReference type="InterPro" id="IPR025157">
    <property type="entry name" value="Hemagglutinin_rpt"/>
</dbReference>
<name>E7N190_9FIRM</name>
<feature type="compositionally biased region" description="Basic and acidic residues" evidence="1">
    <location>
        <begin position="655"/>
        <end position="695"/>
    </location>
</feature>